<evidence type="ECO:0000256" key="5">
    <source>
        <dbReference type="ARBA" id="ARBA00023146"/>
    </source>
</evidence>
<keyword evidence="2" id="KW-0547">Nucleotide-binding</keyword>
<keyword evidence="5" id="KW-0030">Aminoacyl-tRNA synthetase</keyword>
<organism evidence="7">
    <name type="scientific">marine sediment metagenome</name>
    <dbReference type="NCBI Taxonomy" id="412755"/>
    <lineage>
        <taxon>unclassified sequences</taxon>
        <taxon>metagenomes</taxon>
        <taxon>ecological metagenomes</taxon>
    </lineage>
</organism>
<dbReference type="GO" id="GO:0006412">
    <property type="term" value="P:translation"/>
    <property type="evidence" value="ECO:0007669"/>
    <property type="project" value="UniProtKB-KW"/>
</dbReference>
<dbReference type="EMBL" id="BARS01024418">
    <property type="protein sequence ID" value="GAG07646.1"/>
    <property type="molecule type" value="Genomic_DNA"/>
</dbReference>
<protein>
    <recommendedName>
        <fullName evidence="6">Aminoacyl-tRNA synthetase class I anticodon-binding domain-containing protein</fullName>
    </recommendedName>
</protein>
<dbReference type="Gene3D" id="1.10.10.350">
    <property type="match status" value="1"/>
</dbReference>
<feature type="non-terminal residue" evidence="7">
    <location>
        <position position="1"/>
    </location>
</feature>
<dbReference type="AlphaFoldDB" id="X0W4K8"/>
<dbReference type="GO" id="GO:0004812">
    <property type="term" value="F:aminoacyl-tRNA ligase activity"/>
    <property type="evidence" value="ECO:0007669"/>
    <property type="project" value="UniProtKB-KW"/>
</dbReference>
<keyword evidence="1" id="KW-0436">Ligase</keyword>
<dbReference type="GO" id="GO:0000049">
    <property type="term" value="F:tRNA binding"/>
    <property type="evidence" value="ECO:0007669"/>
    <property type="project" value="InterPro"/>
</dbReference>
<keyword evidence="4" id="KW-0648">Protein biosynthesis</keyword>
<evidence type="ECO:0000259" key="6">
    <source>
        <dbReference type="Pfam" id="PF19269"/>
    </source>
</evidence>
<dbReference type="Pfam" id="PF19269">
    <property type="entry name" value="Anticodon_2"/>
    <property type="match status" value="1"/>
</dbReference>
<dbReference type="SUPFAM" id="SSF48163">
    <property type="entry name" value="An anticodon-binding domain of class I aminoacyl-tRNA synthetases"/>
    <property type="match status" value="1"/>
</dbReference>
<proteinExistence type="predicted"/>
<name>X0W4K8_9ZZZZ</name>
<comment type="caution">
    <text evidence="7">The sequence shown here is derived from an EMBL/GenBank/DDBJ whole genome shotgun (WGS) entry which is preliminary data.</text>
</comment>
<feature type="domain" description="Aminoacyl-tRNA synthetase class I anticodon-binding" evidence="6">
    <location>
        <begin position="7"/>
        <end position="51"/>
    </location>
</feature>
<dbReference type="InterPro" id="IPR008925">
    <property type="entry name" value="aa_tRNA-synth_I_cd-bd_sf"/>
</dbReference>
<sequence length="54" mass="6205">ELKNNFEDIKPKEFFMTIRVATTGFPVTPPLFESIEVIGRELTLARLREVIKGL</sequence>
<reference evidence="7" key="1">
    <citation type="journal article" date="2014" name="Front. Microbiol.">
        <title>High frequency of phylogenetically diverse reductive dehalogenase-homologous genes in deep subseafloor sedimentary metagenomes.</title>
        <authorList>
            <person name="Kawai M."/>
            <person name="Futagami T."/>
            <person name="Toyoda A."/>
            <person name="Takaki Y."/>
            <person name="Nishi S."/>
            <person name="Hori S."/>
            <person name="Arai W."/>
            <person name="Tsubouchi T."/>
            <person name="Morono Y."/>
            <person name="Uchiyama I."/>
            <person name="Ito T."/>
            <person name="Fujiyama A."/>
            <person name="Inagaki F."/>
            <person name="Takami H."/>
        </authorList>
    </citation>
    <scope>NUCLEOTIDE SEQUENCE</scope>
    <source>
        <strain evidence="7">Expedition CK06-06</strain>
    </source>
</reference>
<accession>X0W4K8</accession>
<evidence type="ECO:0000256" key="2">
    <source>
        <dbReference type="ARBA" id="ARBA00022741"/>
    </source>
</evidence>
<gene>
    <name evidence="7" type="ORF">S01H1_38764</name>
</gene>
<dbReference type="GO" id="GO:0005524">
    <property type="term" value="F:ATP binding"/>
    <property type="evidence" value="ECO:0007669"/>
    <property type="project" value="UniProtKB-KW"/>
</dbReference>
<evidence type="ECO:0000256" key="4">
    <source>
        <dbReference type="ARBA" id="ARBA00022917"/>
    </source>
</evidence>
<dbReference type="InterPro" id="IPR020751">
    <property type="entry name" value="aa-tRNA-synth_I_codon-bd_sub2"/>
</dbReference>
<evidence type="ECO:0000313" key="7">
    <source>
        <dbReference type="EMBL" id="GAG07646.1"/>
    </source>
</evidence>
<keyword evidence="3" id="KW-0067">ATP-binding</keyword>
<dbReference type="InterPro" id="IPR045462">
    <property type="entry name" value="aa-tRNA-synth_I_cd-bd"/>
</dbReference>
<evidence type="ECO:0000256" key="1">
    <source>
        <dbReference type="ARBA" id="ARBA00022598"/>
    </source>
</evidence>
<evidence type="ECO:0000256" key="3">
    <source>
        <dbReference type="ARBA" id="ARBA00022840"/>
    </source>
</evidence>